<dbReference type="Gramene" id="Pp3c24_20750V3.2">
    <property type="protein sequence ID" value="Pp3c24_20750V3.2"/>
    <property type="gene ID" value="Pp3c24_20750"/>
</dbReference>
<evidence type="ECO:0000313" key="5">
    <source>
        <dbReference type="Proteomes" id="UP000006727"/>
    </source>
</evidence>
<dbReference type="AlphaFoldDB" id="A0A2K1IHK7"/>
<gene>
    <name evidence="4" type="primary">LOC112276353</name>
    <name evidence="3" type="ORF">PHYPA_029360</name>
</gene>
<reference evidence="3 5" key="1">
    <citation type="journal article" date="2008" name="Science">
        <title>The Physcomitrella genome reveals evolutionary insights into the conquest of land by plants.</title>
        <authorList>
            <person name="Rensing S."/>
            <person name="Lang D."/>
            <person name="Zimmer A."/>
            <person name="Terry A."/>
            <person name="Salamov A."/>
            <person name="Shapiro H."/>
            <person name="Nishiyama T."/>
            <person name="Perroud P.-F."/>
            <person name="Lindquist E."/>
            <person name="Kamisugi Y."/>
            <person name="Tanahashi T."/>
            <person name="Sakakibara K."/>
            <person name="Fujita T."/>
            <person name="Oishi K."/>
            <person name="Shin-I T."/>
            <person name="Kuroki Y."/>
            <person name="Toyoda A."/>
            <person name="Suzuki Y."/>
            <person name="Hashimoto A."/>
            <person name="Yamaguchi K."/>
            <person name="Sugano A."/>
            <person name="Kohara Y."/>
            <person name="Fujiyama A."/>
            <person name="Anterola A."/>
            <person name="Aoki S."/>
            <person name="Ashton N."/>
            <person name="Barbazuk W.B."/>
            <person name="Barker E."/>
            <person name="Bennetzen J."/>
            <person name="Bezanilla M."/>
            <person name="Blankenship R."/>
            <person name="Cho S.H."/>
            <person name="Dutcher S."/>
            <person name="Estelle M."/>
            <person name="Fawcett J.A."/>
            <person name="Gundlach H."/>
            <person name="Hanada K."/>
            <person name="Heyl A."/>
            <person name="Hicks K.A."/>
            <person name="Hugh J."/>
            <person name="Lohr M."/>
            <person name="Mayer K."/>
            <person name="Melkozernov A."/>
            <person name="Murata T."/>
            <person name="Nelson D."/>
            <person name="Pils B."/>
            <person name="Prigge M."/>
            <person name="Reiss B."/>
            <person name="Renner T."/>
            <person name="Rombauts S."/>
            <person name="Rushton P."/>
            <person name="Sanderfoot A."/>
            <person name="Schween G."/>
            <person name="Shiu S.-H."/>
            <person name="Stueber K."/>
            <person name="Theodoulou F.L."/>
            <person name="Tu H."/>
            <person name="Van de Peer Y."/>
            <person name="Verrier P.J."/>
            <person name="Waters E."/>
            <person name="Wood A."/>
            <person name="Yang L."/>
            <person name="Cove D."/>
            <person name="Cuming A."/>
            <person name="Hasebe M."/>
            <person name="Lucas S."/>
            <person name="Mishler D.B."/>
            <person name="Reski R."/>
            <person name="Grigoriev I."/>
            <person name="Quatrano R.S."/>
            <person name="Boore J.L."/>
        </authorList>
    </citation>
    <scope>NUCLEOTIDE SEQUENCE [LARGE SCALE GENOMIC DNA]</scope>
    <source>
        <strain evidence="4 5">cv. Gransden 2004</strain>
    </source>
</reference>
<dbReference type="RefSeq" id="XP_024363361.1">
    <property type="nucleotide sequence ID" value="XM_024507593.2"/>
</dbReference>
<dbReference type="Proteomes" id="UP000006727">
    <property type="component" value="Chromosome 24"/>
</dbReference>
<protein>
    <submittedName>
        <fullName evidence="3 4">Uncharacterized protein</fullName>
    </submittedName>
</protein>
<feature type="signal peptide" evidence="2">
    <location>
        <begin position="1"/>
        <end position="24"/>
    </location>
</feature>
<name>A0A2K1IHK7_PHYPA</name>
<accession>A0A2K1IHK7</accession>
<reference evidence="4" key="3">
    <citation type="submission" date="2020-12" db="UniProtKB">
        <authorList>
            <consortium name="EnsemblPlants"/>
        </authorList>
    </citation>
    <scope>IDENTIFICATION</scope>
</reference>
<feature type="chain" id="PRO_5044576231" evidence="2">
    <location>
        <begin position="25"/>
        <end position="111"/>
    </location>
</feature>
<sequence length="111" mass="11679">MGKKMATALVVTVMGLLLLGLYLAVDTTTTTSATPAYTNSGTGGGTTLAALAKLVASHCSPARTSSPSREEIERVLVQPHRRLLQIKRKPPNSYPPPPKNPRLVLPPPPAA</sequence>
<evidence type="ECO:0000256" key="1">
    <source>
        <dbReference type="SAM" id="MobiDB-lite"/>
    </source>
</evidence>
<evidence type="ECO:0000313" key="3">
    <source>
        <dbReference type="EMBL" id="PNR28767.1"/>
    </source>
</evidence>
<dbReference type="PaxDb" id="3218-PP1S101_24V6.1"/>
<keyword evidence="2" id="KW-0732">Signal</keyword>
<feature type="region of interest" description="Disordered" evidence="1">
    <location>
        <begin position="80"/>
        <end position="111"/>
    </location>
</feature>
<dbReference type="EnsemblPlants" id="Pp3c24_20750V3.1">
    <property type="protein sequence ID" value="Pp3c24_20750V3.1"/>
    <property type="gene ID" value="Pp3c24_20750"/>
</dbReference>
<keyword evidence="5" id="KW-1185">Reference proteome</keyword>
<organism evidence="3">
    <name type="scientific">Physcomitrium patens</name>
    <name type="common">Spreading-leaved earth moss</name>
    <name type="synonym">Physcomitrella patens</name>
    <dbReference type="NCBI Taxonomy" id="3218"/>
    <lineage>
        <taxon>Eukaryota</taxon>
        <taxon>Viridiplantae</taxon>
        <taxon>Streptophyta</taxon>
        <taxon>Embryophyta</taxon>
        <taxon>Bryophyta</taxon>
        <taxon>Bryophytina</taxon>
        <taxon>Bryopsida</taxon>
        <taxon>Funariidae</taxon>
        <taxon>Funariales</taxon>
        <taxon>Funariaceae</taxon>
        <taxon>Physcomitrium</taxon>
    </lineage>
</organism>
<dbReference type="GeneID" id="112276353"/>
<reference evidence="3 5" key="2">
    <citation type="journal article" date="2018" name="Plant J.">
        <title>The Physcomitrella patens chromosome-scale assembly reveals moss genome structure and evolution.</title>
        <authorList>
            <person name="Lang D."/>
            <person name="Ullrich K.K."/>
            <person name="Murat F."/>
            <person name="Fuchs J."/>
            <person name="Jenkins J."/>
            <person name="Haas F.B."/>
            <person name="Piednoel M."/>
            <person name="Gundlach H."/>
            <person name="Van Bel M."/>
            <person name="Meyberg R."/>
            <person name="Vives C."/>
            <person name="Morata J."/>
            <person name="Symeonidi A."/>
            <person name="Hiss M."/>
            <person name="Muchero W."/>
            <person name="Kamisugi Y."/>
            <person name="Saleh O."/>
            <person name="Blanc G."/>
            <person name="Decker E.L."/>
            <person name="van Gessel N."/>
            <person name="Grimwood J."/>
            <person name="Hayes R.D."/>
            <person name="Graham S.W."/>
            <person name="Gunter L.E."/>
            <person name="McDaniel S.F."/>
            <person name="Hoernstein S.N.W."/>
            <person name="Larsson A."/>
            <person name="Li F.W."/>
            <person name="Perroud P.F."/>
            <person name="Phillips J."/>
            <person name="Ranjan P."/>
            <person name="Rokshar D.S."/>
            <person name="Rothfels C.J."/>
            <person name="Schneider L."/>
            <person name="Shu S."/>
            <person name="Stevenson D.W."/>
            <person name="Thummler F."/>
            <person name="Tillich M."/>
            <person name="Villarreal Aguilar J.C."/>
            <person name="Widiez T."/>
            <person name="Wong G.K."/>
            <person name="Wymore A."/>
            <person name="Zhang Y."/>
            <person name="Zimmer A.D."/>
            <person name="Quatrano R.S."/>
            <person name="Mayer K.F.X."/>
            <person name="Goodstein D."/>
            <person name="Casacuberta J.M."/>
            <person name="Vandepoele K."/>
            <person name="Reski R."/>
            <person name="Cuming A.C."/>
            <person name="Tuskan G.A."/>
            <person name="Maumus F."/>
            <person name="Salse J."/>
            <person name="Schmutz J."/>
            <person name="Rensing S.A."/>
        </authorList>
    </citation>
    <scope>NUCLEOTIDE SEQUENCE [LARGE SCALE GENOMIC DNA]</scope>
    <source>
        <strain evidence="4 5">cv. Gransden 2004</strain>
    </source>
</reference>
<dbReference type="Gramene" id="Pp3c24_20750V3.1">
    <property type="protein sequence ID" value="Pp3c24_20750V3.1"/>
    <property type="gene ID" value="Pp3c24_20750"/>
</dbReference>
<feature type="compositionally biased region" description="Pro residues" evidence="1">
    <location>
        <begin position="92"/>
        <end position="111"/>
    </location>
</feature>
<proteinExistence type="predicted"/>
<evidence type="ECO:0000256" key="2">
    <source>
        <dbReference type="SAM" id="SignalP"/>
    </source>
</evidence>
<dbReference type="EnsemblPlants" id="Pp3c24_20750V3.2">
    <property type="protein sequence ID" value="Pp3c24_20750V3.2"/>
    <property type="gene ID" value="Pp3c24_20750"/>
</dbReference>
<evidence type="ECO:0000313" key="4">
    <source>
        <dbReference type="EnsemblPlants" id="Pp3c24_20750V3.1"/>
    </source>
</evidence>
<feature type="compositionally biased region" description="Basic residues" evidence="1">
    <location>
        <begin position="80"/>
        <end position="90"/>
    </location>
</feature>
<dbReference type="EMBL" id="ABEU02000024">
    <property type="protein sequence ID" value="PNR28767.1"/>
    <property type="molecule type" value="Genomic_DNA"/>
</dbReference>